<comment type="caution">
    <text evidence="1">The sequence shown here is derived from an EMBL/GenBank/DDBJ whole genome shotgun (WGS) entry which is preliminary data.</text>
</comment>
<name>A0AA42C7Y3_9BACT</name>
<organism evidence="1 2">
    <name type="scientific">Gaoshiqia sediminis</name>
    <dbReference type="NCBI Taxonomy" id="2986998"/>
    <lineage>
        <taxon>Bacteria</taxon>
        <taxon>Pseudomonadati</taxon>
        <taxon>Bacteroidota</taxon>
        <taxon>Bacteroidia</taxon>
        <taxon>Marinilabiliales</taxon>
        <taxon>Prolixibacteraceae</taxon>
        <taxon>Gaoshiqia</taxon>
    </lineage>
</organism>
<accession>A0AA42C7Y3</accession>
<dbReference type="EMBL" id="JAPAAF010000005">
    <property type="protein sequence ID" value="MCW0482116.1"/>
    <property type="molecule type" value="Genomic_DNA"/>
</dbReference>
<reference evidence="1" key="1">
    <citation type="submission" date="2022-10" db="EMBL/GenBank/DDBJ databases">
        <title>Gaoshiqiia sediminis gen. nov., sp. nov., isolated from coastal sediment.</title>
        <authorList>
            <person name="Yu W.X."/>
            <person name="Mu D.S."/>
            <person name="Du J.Z."/>
            <person name="Liang Y.Q."/>
        </authorList>
    </citation>
    <scope>NUCLEOTIDE SEQUENCE</scope>
    <source>
        <strain evidence="1">A06</strain>
    </source>
</reference>
<evidence type="ECO:0000313" key="1">
    <source>
        <dbReference type="EMBL" id="MCW0482116.1"/>
    </source>
</evidence>
<sequence>MNKPHYLLYCLSLLAALFIFETEIVHAQNSTSSPYSMYGLGELRSQTNARNAGLGNAGIALSSNSFLNTLNPASYQGIDSLNFILEMGVDGKYSNFKSQGKSANLSDANFSYLAMGWRINQWIAAGIGVNPFSSTGYEINTTALVDGIPAEYPLSISGSGDISRAYASVSLVPVKNLALGVKTSFLFGSLNQTQYHNLTYIGSNAISNETTDYFHNFYWEFGLQYTFQVKSNTLTLGAIYNPGQSLVTERENSTYNSAGAIFENTTESKDDFVIPEEFGVGLAFNNNKNLLYVLDAGLQKWSDYSYDLSGVKLKNNPYVRTGIEYTPTTNFLADFYKRVNYRLGFQYAKSYLDLRNNQLDETSISLGFGLPIRNQRSRVDVSFEAGQKGTTTNRLIKENFFRVRVGFSLRDLWFQHRQFN</sequence>
<dbReference type="SUPFAM" id="SSF56935">
    <property type="entry name" value="Porins"/>
    <property type="match status" value="1"/>
</dbReference>
<proteinExistence type="predicted"/>
<evidence type="ECO:0000313" key="2">
    <source>
        <dbReference type="Proteomes" id="UP001163821"/>
    </source>
</evidence>
<dbReference type="Proteomes" id="UP001163821">
    <property type="component" value="Unassembled WGS sequence"/>
</dbReference>
<dbReference type="AlphaFoldDB" id="A0AA42C7Y3"/>
<evidence type="ECO:0008006" key="3">
    <source>
        <dbReference type="Google" id="ProtNLM"/>
    </source>
</evidence>
<protein>
    <recommendedName>
        <fullName evidence="3">Long-chain fatty acid transport protein</fullName>
    </recommendedName>
</protein>
<keyword evidence="2" id="KW-1185">Reference proteome</keyword>
<dbReference type="RefSeq" id="WP_282590724.1">
    <property type="nucleotide sequence ID" value="NZ_JAPAAF010000005.1"/>
</dbReference>
<dbReference type="Gene3D" id="2.40.160.60">
    <property type="entry name" value="Outer membrane protein transport protein (OMPP1/FadL/TodX)"/>
    <property type="match status" value="1"/>
</dbReference>
<gene>
    <name evidence="1" type="ORF">N2K84_05195</name>
</gene>